<gene>
    <name evidence="1" type="ORF">QNI29_04755</name>
</gene>
<dbReference type="Proteomes" id="UP001236652">
    <property type="component" value="Chromosome"/>
</dbReference>
<keyword evidence="2" id="KW-1185">Reference proteome</keyword>
<accession>A0ABY8V0L1</accession>
<dbReference type="RefSeq" id="WP_231418730.1">
    <property type="nucleotide sequence ID" value="NZ_CP126446.1"/>
</dbReference>
<dbReference type="InterPro" id="IPR025833">
    <property type="entry name" value="GDYXXLXY"/>
</dbReference>
<dbReference type="EMBL" id="CP126446">
    <property type="protein sequence ID" value="WIF98968.1"/>
    <property type="molecule type" value="Genomic_DNA"/>
</dbReference>
<reference evidence="1 2" key="1">
    <citation type="submission" date="2023-05" db="EMBL/GenBank/DDBJ databases">
        <title>Comparative genomics reveals the evidence of polycyclic aromatic hydrocarbons degradation in moderately halophilic genus Pontibacillus.</title>
        <authorList>
            <person name="Yang H."/>
            <person name="Qian Z."/>
        </authorList>
    </citation>
    <scope>NUCLEOTIDE SEQUENCE [LARGE SCALE GENOMIC DNA]</scope>
    <source>
        <strain evidence="2">HN14</strain>
    </source>
</reference>
<evidence type="ECO:0000313" key="1">
    <source>
        <dbReference type="EMBL" id="WIF98968.1"/>
    </source>
</evidence>
<name>A0ABY8V0L1_9BACI</name>
<sequence>MMKRWLFSLLVSLQVLYVIGMAGAYYAIDVFGETIQLKTAPVDPTDLFYGDYVVVNYEISTISKEKWVGDEPKRNEKVYVKVKQNKGVYEAEAVSHQRLGTKEGEVLLTGQYKGSTKDEVRIRYGIERFYVEENTGRSFETSERLAKVAVAPWGQKKIVELVDP</sequence>
<evidence type="ECO:0000313" key="2">
    <source>
        <dbReference type="Proteomes" id="UP001236652"/>
    </source>
</evidence>
<protein>
    <submittedName>
        <fullName evidence="1">GDYXXLXY domain-containing protein</fullName>
    </submittedName>
</protein>
<dbReference type="Pfam" id="PF14345">
    <property type="entry name" value="GDYXXLXY"/>
    <property type="match status" value="1"/>
</dbReference>
<organism evidence="1 2">
    <name type="scientific">Pontibacillus chungwhensis</name>
    <dbReference type="NCBI Taxonomy" id="265426"/>
    <lineage>
        <taxon>Bacteria</taxon>
        <taxon>Bacillati</taxon>
        <taxon>Bacillota</taxon>
        <taxon>Bacilli</taxon>
        <taxon>Bacillales</taxon>
        <taxon>Bacillaceae</taxon>
        <taxon>Pontibacillus</taxon>
    </lineage>
</organism>
<proteinExistence type="predicted"/>